<dbReference type="InterPro" id="IPR011495">
    <property type="entry name" value="Sig_transdc_His_kin_sub2_dim/P"/>
</dbReference>
<dbReference type="SMART" id="SM00065">
    <property type="entry name" value="GAF"/>
    <property type="match status" value="1"/>
</dbReference>
<dbReference type="Pfam" id="PF00069">
    <property type="entry name" value="Pkinase"/>
    <property type="match status" value="1"/>
</dbReference>
<dbReference type="eggNOG" id="COG3920">
    <property type="taxonomic scope" value="Bacteria"/>
</dbReference>
<dbReference type="Gene3D" id="3.30.565.10">
    <property type="entry name" value="Histidine kinase-like ATPase, C-terminal domain"/>
    <property type="match status" value="1"/>
</dbReference>
<dbReference type="eggNOG" id="COG2203">
    <property type="taxonomic scope" value="Bacteria"/>
</dbReference>
<evidence type="ECO:0000313" key="2">
    <source>
        <dbReference type="EMBL" id="ACC73640.1"/>
    </source>
</evidence>
<evidence type="ECO:0000313" key="3">
    <source>
        <dbReference type="Proteomes" id="UP000001192"/>
    </source>
</evidence>
<dbReference type="eggNOG" id="COG0515">
    <property type="taxonomic scope" value="Bacteria"/>
</dbReference>
<evidence type="ECO:0000259" key="1">
    <source>
        <dbReference type="PROSITE" id="PS50011"/>
    </source>
</evidence>
<dbReference type="Gene3D" id="3.40.50.300">
    <property type="entry name" value="P-loop containing nucleotide triphosphate hydrolases"/>
    <property type="match status" value="1"/>
</dbReference>
<dbReference type="STRING" id="391038.Bphy_4528"/>
<dbReference type="InterPro" id="IPR003018">
    <property type="entry name" value="GAF"/>
</dbReference>
<dbReference type="SUPFAM" id="SSF56112">
    <property type="entry name" value="Protein kinase-like (PK-like)"/>
    <property type="match status" value="1"/>
</dbReference>
<dbReference type="InterPro" id="IPR011009">
    <property type="entry name" value="Kinase-like_dom_sf"/>
</dbReference>
<dbReference type="SUPFAM" id="SSF55781">
    <property type="entry name" value="GAF domain-like"/>
    <property type="match status" value="1"/>
</dbReference>
<dbReference type="Gene3D" id="1.10.510.10">
    <property type="entry name" value="Transferase(Phosphotransferase) domain 1"/>
    <property type="match status" value="1"/>
</dbReference>
<dbReference type="InterPro" id="IPR003594">
    <property type="entry name" value="HATPase_dom"/>
</dbReference>
<dbReference type="EMBL" id="CP001044">
    <property type="protein sequence ID" value="ACC73640.1"/>
    <property type="molecule type" value="Genomic_DNA"/>
</dbReference>
<organism evidence="2 3">
    <name type="scientific">Paraburkholderia phymatum (strain DSM 17167 / CIP 108236 / LMG 21445 / STM815)</name>
    <name type="common">Burkholderia phymatum</name>
    <dbReference type="NCBI Taxonomy" id="391038"/>
    <lineage>
        <taxon>Bacteria</taxon>
        <taxon>Pseudomonadati</taxon>
        <taxon>Pseudomonadota</taxon>
        <taxon>Betaproteobacteria</taxon>
        <taxon>Burkholderiales</taxon>
        <taxon>Burkholderiaceae</taxon>
        <taxon>Paraburkholderia</taxon>
    </lineage>
</organism>
<dbReference type="Pfam" id="PF02518">
    <property type="entry name" value="HATPase_c"/>
    <property type="match status" value="1"/>
</dbReference>
<dbReference type="Gene3D" id="3.30.450.40">
    <property type="match status" value="1"/>
</dbReference>
<dbReference type="PANTHER" id="PTHR43642">
    <property type="entry name" value="HYBRID SIGNAL TRANSDUCTION HISTIDINE KINASE G"/>
    <property type="match status" value="1"/>
</dbReference>
<dbReference type="InterPro" id="IPR036890">
    <property type="entry name" value="HATPase_C_sf"/>
</dbReference>
<gene>
    <name evidence="2" type="ordered locus">Bphy_4528</name>
</gene>
<dbReference type="Pfam" id="PF01590">
    <property type="entry name" value="GAF"/>
    <property type="match status" value="1"/>
</dbReference>
<dbReference type="InterPro" id="IPR029016">
    <property type="entry name" value="GAF-like_dom_sf"/>
</dbReference>
<dbReference type="eggNOG" id="COG3899">
    <property type="taxonomic scope" value="Bacteria"/>
</dbReference>
<keyword evidence="3" id="KW-1185">Reference proteome</keyword>
<dbReference type="GO" id="GO:0005524">
    <property type="term" value="F:ATP binding"/>
    <property type="evidence" value="ECO:0007669"/>
    <property type="project" value="InterPro"/>
</dbReference>
<reference evidence="3" key="1">
    <citation type="journal article" date="2014" name="Stand. Genomic Sci.">
        <title>Complete genome sequence of Burkholderia phymatum STM815(T), a broad host range and efficient nitrogen-fixing symbiont of Mimosa species.</title>
        <authorList>
            <person name="Moulin L."/>
            <person name="Klonowska A."/>
            <person name="Caroline B."/>
            <person name="Booth K."/>
            <person name="Vriezen J.A."/>
            <person name="Melkonian R."/>
            <person name="James E.K."/>
            <person name="Young J.P."/>
            <person name="Bena G."/>
            <person name="Hauser L."/>
            <person name="Land M."/>
            <person name="Kyrpides N."/>
            <person name="Bruce D."/>
            <person name="Chain P."/>
            <person name="Copeland A."/>
            <person name="Pitluck S."/>
            <person name="Woyke T."/>
            <person name="Lizotte-Waniewski M."/>
            <person name="Bristow J."/>
            <person name="Riley M."/>
        </authorList>
    </citation>
    <scope>NUCLEOTIDE SEQUENCE [LARGE SCALE GENOMIC DNA]</scope>
    <source>
        <strain evidence="3">DSM 17167 / CIP 108236 / LMG 21445 / STM815</strain>
    </source>
</reference>
<dbReference type="Proteomes" id="UP000001192">
    <property type="component" value="Chromosome 2"/>
</dbReference>
<dbReference type="Pfam" id="PF07568">
    <property type="entry name" value="HisKA_2"/>
    <property type="match status" value="1"/>
</dbReference>
<keyword evidence="2" id="KW-0418">Kinase</keyword>
<dbReference type="Pfam" id="PF13191">
    <property type="entry name" value="AAA_16"/>
    <property type="match status" value="1"/>
</dbReference>
<dbReference type="InterPro" id="IPR027417">
    <property type="entry name" value="P-loop_NTPase"/>
</dbReference>
<dbReference type="SMART" id="SM00220">
    <property type="entry name" value="S_TKc"/>
    <property type="match status" value="1"/>
</dbReference>
<dbReference type="InterPro" id="IPR000719">
    <property type="entry name" value="Prot_kinase_dom"/>
</dbReference>
<proteinExistence type="predicted"/>
<dbReference type="InterPro" id="IPR053159">
    <property type="entry name" value="Hybrid_Histidine_Kinase"/>
</dbReference>
<dbReference type="SUPFAM" id="SSF52540">
    <property type="entry name" value="P-loop containing nucleoside triphosphate hydrolases"/>
    <property type="match status" value="1"/>
</dbReference>
<dbReference type="RefSeq" id="WP_012403812.1">
    <property type="nucleotide sequence ID" value="NC_010623.1"/>
</dbReference>
<sequence>MMLTGYDRTTLSDDGQFVLSRLTSQVASGSWLTVTLSASQPQPESHERLEHAYQLRGMLDGAHVARPHALLRDERNATLVLDDPGGKSLSIAQAGPLPVGRFLILSVNLASALHSLHSRGVTHNDIRPGNILVDDATHAVALTGLGLVSSAPRERPRDGPPAIAVEALPYLSPERTGLMNRWSDSRADLYSLGVVLYEMLTGQLPYRAASPAEWLHCHTAQVPVPVAECMDGVPAQLAAIVERLLSKDATQRYQTAAGLEHDLRRCLDAWRNAGNIEPFAPGAADAPDQLQRPFRLYGREKQQHTLEAALERVVQSGETGVALVSGYSGIGKSTLVSGLRMRPAASRGRFASGKFERYKRDIPYATLAQAFQTLIRQLIDDGTLTNADLHADLRLRLYDALGANGQLIVSLIPELEAIVGPQPPVPELAPQEARTRFLTVFARFIAAFAGDGQPLVLFLDDLQWSDAGTFSLLEQLCGSSVRNVLVVGAYRDNEVGVTHPLRRTTDVIRQTGTRVEEIMLAPLQLDDVSHLIGDTLKTTQPELEGLSRLVFERTGGNPFYVVQFLQFLADERLLAFDLERRIWTWDNERLHEARFADSIVDLMVGKIERLPRGTQALLEQFACLGGRATSPLLSRISGMDEADVAATLADGVEAGLLYRSREGYAFVHDRVHEATYELIAPLQRAQAHLRIGRILAAQPATDEARNIFEIVNQYNRVIDLLDDHGERARVVDFNLEAGQRARASSAYGSALAYLTTGSELLGESGWDTDYARKFQLESQRAECEFLTGDTGSSKRRLSMLDGRTRTLADRAAVTFLRVTLYTALDQMNLAVQTCLDYLRHVGINWNPHPGRDAAREEYDTLLQGIGGAPIETLVDLPLLSDADLAATMNVLTAVLPPAFFSDENLVCLVLCRMANLSLRYGNSDASALGYAYLGMVAGPLFDDYDAGYRFGQLGLALVDRRGLDRFKARVYMCFAYHVTPWTRPIRTGLPLLRRAFEVASEGGDLTYIGFSSCCTVTTLIAAGEPLAEVEQEAQRRLQIVQAAKFGLIVDIITAQLSLIRSLRGNLDANDTLPGPFDDAVFEQRLDGDPGLAIAACWYWIRKLQARYLAGDIATAMHAEGKASPLLWTSAGHFEIAEYQFFAGLARASWHDGAPEAAKGENLDRLAAHQRQLAMWAQHCPSNFSSRAALMSGEVARITGREFEAMNCYEEAIRLAHKHAFPHDEALAHEIAAKFYLARGFATTAAAYVRNARSAWLRWGAIARVESLDGRYAELLREPVEQAPTPGVVAEHIDVETVLKASQAISGELIPERLMRTLMTIMLEHAGARRALLVLPRADALWIEAMAAAARDGTQVRIDSRPVSAHDLSRAVLHESIRTRCPVLIDDASSDEVYANDEYFPANGSRSVLSLPLVKQSKLIGVLYLENELAPGVFTPARLAVLRLLASQAAVSLENASLEEKQALLAEKDALLHEVHHRVKNNLQLISSLLNLQAERVTDKAVAELFADSRNRVRSMAMVHENLYRAGNFARIAMTTHVKTLCGHLARAYDMGRLGVDLQIDVDDIQLDMNRAVSCGLVINELVSNALKHAFPDQRGGVLKVELKALDDGCCALIVADDGVGLAPGFSLERDETLGLRLVHDLVQQLRGRVHTGRQPGTSFTIHFNAAER</sequence>
<dbReference type="KEGG" id="bph:Bphy_4528"/>
<dbReference type="PROSITE" id="PS50011">
    <property type="entry name" value="PROTEIN_KINASE_DOM"/>
    <property type="match status" value="1"/>
</dbReference>
<name>B2JQU9_PARP8</name>
<dbReference type="SUPFAM" id="SSF55874">
    <property type="entry name" value="ATPase domain of HSP90 chaperone/DNA topoisomerase II/histidine kinase"/>
    <property type="match status" value="1"/>
</dbReference>
<dbReference type="InterPro" id="IPR008266">
    <property type="entry name" value="Tyr_kinase_AS"/>
</dbReference>
<keyword evidence="2" id="KW-0808">Transferase</keyword>
<dbReference type="SMART" id="SM00387">
    <property type="entry name" value="HATPase_c"/>
    <property type="match status" value="1"/>
</dbReference>
<feature type="domain" description="Protein kinase" evidence="1">
    <location>
        <begin position="1"/>
        <end position="264"/>
    </location>
</feature>
<dbReference type="PROSITE" id="PS00109">
    <property type="entry name" value="PROTEIN_KINASE_TYR"/>
    <property type="match status" value="1"/>
</dbReference>
<dbReference type="GO" id="GO:0004672">
    <property type="term" value="F:protein kinase activity"/>
    <property type="evidence" value="ECO:0007669"/>
    <property type="project" value="InterPro"/>
</dbReference>
<dbReference type="HOGENOM" id="CLU_000445_34_2_4"/>
<dbReference type="PANTHER" id="PTHR43642:SF1">
    <property type="entry name" value="HYBRID SIGNAL TRANSDUCTION HISTIDINE KINASE G"/>
    <property type="match status" value="1"/>
</dbReference>
<dbReference type="CDD" id="cd14014">
    <property type="entry name" value="STKc_PknB_like"/>
    <property type="match status" value="1"/>
</dbReference>
<dbReference type="InterPro" id="IPR041664">
    <property type="entry name" value="AAA_16"/>
</dbReference>
<protein>
    <submittedName>
        <fullName evidence="2">Histidine kinase dimerisation/phosphoacceptor</fullName>
    </submittedName>
</protein>
<accession>B2JQU9</accession>